<proteinExistence type="predicted"/>
<sequence length="344" mass="37038">MAAASNNPNRVVVVEVPGWIRLYDDGSVDRAWNGPPVAHFLTATVPPNDSPRDGVSVLDLPADPALRLYLPSATNAGDGRRLPLLLHFHGGGFCITHPSWSMYHHFYSRLAPSAGAAVVSVVLPLAPEHRLPAAVDAAYRALLYLRSLAAGTAAEHPVAERLRKAADFSRVFLLGDSSGGNLVHEVAARAGAAEEGFWAPVRVVGGILLHPGFGREERSRSEVENQPTPFMSLELLDKFPAMALPIGATKDHPITWPVGEPAPALEGLRLPPLLVAVAEGDLLRDREVEYCEAMRRAGKEVEVVMSRDVGHCFFLYGDLVGSEPVAASRTGELIEAIKGFVDRH</sequence>
<accession>A0A6I9QBQ0</accession>
<dbReference type="SUPFAM" id="SSF53474">
    <property type="entry name" value="alpha/beta-Hydrolases"/>
    <property type="match status" value="1"/>
</dbReference>
<evidence type="ECO:0000313" key="2">
    <source>
        <dbReference type="Proteomes" id="UP000504607"/>
    </source>
</evidence>
<dbReference type="Gene3D" id="3.40.50.1820">
    <property type="entry name" value="alpha/beta hydrolase"/>
    <property type="match status" value="1"/>
</dbReference>
<dbReference type="KEGG" id="egu:105033345"/>
<evidence type="ECO:0000313" key="3">
    <source>
        <dbReference type="RefSeq" id="XP_010906407.1"/>
    </source>
</evidence>
<dbReference type="PANTHER" id="PTHR23024">
    <property type="entry name" value="ARYLACETAMIDE DEACETYLASE"/>
    <property type="match status" value="1"/>
</dbReference>
<evidence type="ECO:0000259" key="1">
    <source>
        <dbReference type="Pfam" id="PF07859"/>
    </source>
</evidence>
<dbReference type="PANTHER" id="PTHR23024:SF397">
    <property type="entry name" value="PUTATIVE, EXPRESSED-RELATED"/>
    <property type="match status" value="1"/>
</dbReference>
<dbReference type="InterPro" id="IPR029058">
    <property type="entry name" value="AB_hydrolase_fold"/>
</dbReference>
<dbReference type="AlphaFoldDB" id="A0A6I9QBQ0"/>
<organism evidence="2 3">
    <name type="scientific">Elaeis guineensis var. tenera</name>
    <name type="common">Oil palm</name>
    <dbReference type="NCBI Taxonomy" id="51953"/>
    <lineage>
        <taxon>Eukaryota</taxon>
        <taxon>Viridiplantae</taxon>
        <taxon>Streptophyta</taxon>
        <taxon>Embryophyta</taxon>
        <taxon>Tracheophyta</taxon>
        <taxon>Spermatophyta</taxon>
        <taxon>Magnoliopsida</taxon>
        <taxon>Liliopsida</taxon>
        <taxon>Arecaceae</taxon>
        <taxon>Arecoideae</taxon>
        <taxon>Cocoseae</taxon>
        <taxon>Elaeidinae</taxon>
        <taxon>Elaeis</taxon>
    </lineage>
</organism>
<gene>
    <name evidence="3" type="primary">LOC105033345</name>
</gene>
<dbReference type="Proteomes" id="UP000504607">
    <property type="component" value="Unplaced"/>
</dbReference>
<dbReference type="RefSeq" id="XP_010906407.1">
    <property type="nucleotide sequence ID" value="XM_010908105.3"/>
</dbReference>
<dbReference type="GeneID" id="105033345"/>
<name>A0A6I9QBQ0_ELAGV</name>
<dbReference type="InterPro" id="IPR013094">
    <property type="entry name" value="AB_hydrolase_3"/>
</dbReference>
<dbReference type="GO" id="GO:0016787">
    <property type="term" value="F:hydrolase activity"/>
    <property type="evidence" value="ECO:0007669"/>
    <property type="project" value="InterPro"/>
</dbReference>
<keyword evidence="2" id="KW-1185">Reference proteome</keyword>
<reference evidence="3" key="1">
    <citation type="submission" date="2025-08" db="UniProtKB">
        <authorList>
            <consortium name="RefSeq"/>
        </authorList>
    </citation>
    <scope>IDENTIFICATION</scope>
</reference>
<dbReference type="OrthoDB" id="408631at2759"/>
<feature type="domain" description="Alpha/beta hydrolase fold-3" evidence="1">
    <location>
        <begin position="85"/>
        <end position="314"/>
    </location>
</feature>
<dbReference type="InParanoid" id="A0A6I9QBQ0"/>
<protein>
    <submittedName>
        <fullName evidence="3">Probable carboxylesterase 17</fullName>
    </submittedName>
</protein>
<dbReference type="Pfam" id="PF07859">
    <property type="entry name" value="Abhydrolase_3"/>
    <property type="match status" value="1"/>
</dbReference>
<dbReference type="InterPro" id="IPR050466">
    <property type="entry name" value="Carboxylest/Gibb_receptor"/>
</dbReference>